<dbReference type="Gene3D" id="1.20.1260.10">
    <property type="match status" value="1"/>
</dbReference>
<evidence type="ECO:0008006" key="3">
    <source>
        <dbReference type="Google" id="ProtNLM"/>
    </source>
</evidence>
<dbReference type="OrthoDB" id="278693at2"/>
<dbReference type="InterPro" id="IPR012347">
    <property type="entry name" value="Ferritin-like"/>
</dbReference>
<dbReference type="RefSeq" id="WP_089793935.1">
    <property type="nucleotide sequence ID" value="NZ_FPBP01000003.1"/>
</dbReference>
<name>A0A1I7GUK6_9GAMM</name>
<dbReference type="AlphaFoldDB" id="A0A1I7GUK6"/>
<dbReference type="EMBL" id="FPBP01000003">
    <property type="protein sequence ID" value="SFU52089.1"/>
    <property type="molecule type" value="Genomic_DNA"/>
</dbReference>
<keyword evidence="2" id="KW-1185">Reference proteome</keyword>
<sequence>MAFRQVKDLLEWIHDFHARLSDQYTTLADQQPDERMKMALVFLADRERRMRDAMARYLEDAEEGLLTTWLIDHQNFAHPSLLERVPLCAGCHDVHDILANVMTAHQLLKDMYLLRAELAEMPEEAELFQQLATHQDAEARLQSRDIARLEIY</sequence>
<gene>
    <name evidence="1" type="ORF">SAMN04487955_103259</name>
</gene>
<organism evidence="1 2">
    <name type="scientific">Halomonas korlensis</name>
    <dbReference type="NCBI Taxonomy" id="463301"/>
    <lineage>
        <taxon>Bacteria</taxon>
        <taxon>Pseudomonadati</taxon>
        <taxon>Pseudomonadota</taxon>
        <taxon>Gammaproteobacteria</taxon>
        <taxon>Oceanospirillales</taxon>
        <taxon>Halomonadaceae</taxon>
        <taxon>Halomonas</taxon>
    </lineage>
</organism>
<accession>A0A1I7GUK6</accession>
<dbReference type="Proteomes" id="UP000198693">
    <property type="component" value="Unassembled WGS sequence"/>
</dbReference>
<evidence type="ECO:0000313" key="2">
    <source>
        <dbReference type="Proteomes" id="UP000198693"/>
    </source>
</evidence>
<reference evidence="2" key="1">
    <citation type="submission" date="2016-10" db="EMBL/GenBank/DDBJ databases">
        <authorList>
            <person name="Varghese N."/>
            <person name="Submissions S."/>
        </authorList>
    </citation>
    <scope>NUCLEOTIDE SEQUENCE [LARGE SCALE GENOMIC DNA]</scope>
    <source>
        <strain evidence="2">CGMCC 1.6981</strain>
    </source>
</reference>
<dbReference type="STRING" id="463301.SAMN04487955_103259"/>
<evidence type="ECO:0000313" key="1">
    <source>
        <dbReference type="EMBL" id="SFU52089.1"/>
    </source>
</evidence>
<protein>
    <recommendedName>
        <fullName evidence="3">2-hydroxyacyl-CoA dehydratase</fullName>
    </recommendedName>
</protein>
<proteinExistence type="predicted"/>